<dbReference type="Proteomes" id="UP001476798">
    <property type="component" value="Unassembled WGS sequence"/>
</dbReference>
<name>A0ABV0N946_9TELE</name>
<dbReference type="EMBL" id="JAHRIO010030477">
    <property type="protein sequence ID" value="MEQ2167920.1"/>
    <property type="molecule type" value="Genomic_DNA"/>
</dbReference>
<keyword evidence="2" id="KW-1185">Reference proteome</keyword>
<comment type="caution">
    <text evidence="1">The sequence shown here is derived from an EMBL/GenBank/DDBJ whole genome shotgun (WGS) entry which is preliminary data.</text>
</comment>
<reference evidence="1 2" key="1">
    <citation type="submission" date="2021-06" db="EMBL/GenBank/DDBJ databases">
        <authorList>
            <person name="Palmer J.M."/>
        </authorList>
    </citation>
    <scope>NUCLEOTIDE SEQUENCE [LARGE SCALE GENOMIC DNA]</scope>
    <source>
        <strain evidence="1 2">GA_2019</strain>
        <tissue evidence="1">Muscle</tissue>
    </source>
</reference>
<protein>
    <submittedName>
        <fullName evidence="1">Uncharacterized protein</fullName>
    </submittedName>
</protein>
<organism evidence="1 2">
    <name type="scientific">Goodea atripinnis</name>
    <dbReference type="NCBI Taxonomy" id="208336"/>
    <lineage>
        <taxon>Eukaryota</taxon>
        <taxon>Metazoa</taxon>
        <taxon>Chordata</taxon>
        <taxon>Craniata</taxon>
        <taxon>Vertebrata</taxon>
        <taxon>Euteleostomi</taxon>
        <taxon>Actinopterygii</taxon>
        <taxon>Neopterygii</taxon>
        <taxon>Teleostei</taxon>
        <taxon>Neoteleostei</taxon>
        <taxon>Acanthomorphata</taxon>
        <taxon>Ovalentaria</taxon>
        <taxon>Atherinomorphae</taxon>
        <taxon>Cyprinodontiformes</taxon>
        <taxon>Goodeidae</taxon>
        <taxon>Goodea</taxon>
    </lineage>
</organism>
<proteinExistence type="predicted"/>
<sequence length="168" mass="19354">MDDGSERDKKRGWQEGMVVEIKAENTALSKHTNVWCYYSCVKSPTLAGLSDDSGRTLTSSDFNLRSLAPDQRVERLLAFSNHEELDRFNQEARLEKRHPEMFALYPPPDEDDAVEIRPIPDCPKEHSGDRILIRCQAIKYVIHVNNTVGRRTILSFHQLLSVLCIRWT</sequence>
<evidence type="ECO:0000313" key="2">
    <source>
        <dbReference type="Proteomes" id="UP001476798"/>
    </source>
</evidence>
<gene>
    <name evidence="1" type="ORF">GOODEAATRI_008999</name>
</gene>
<evidence type="ECO:0000313" key="1">
    <source>
        <dbReference type="EMBL" id="MEQ2167920.1"/>
    </source>
</evidence>
<accession>A0ABV0N946</accession>